<keyword evidence="10" id="KW-0663">Pyridoxal phosphate</keyword>
<dbReference type="InterPro" id="IPR015422">
    <property type="entry name" value="PyrdxlP-dep_Trfase_small"/>
</dbReference>
<dbReference type="GO" id="GO:0019265">
    <property type="term" value="P:glycine biosynthetic process, by transamination of glyoxylate"/>
    <property type="evidence" value="ECO:0007669"/>
    <property type="project" value="TreeGrafter"/>
</dbReference>
<dbReference type="Proteomes" id="UP000277858">
    <property type="component" value="Chromosome"/>
</dbReference>
<dbReference type="Gene3D" id="3.90.1150.10">
    <property type="entry name" value="Aspartate Aminotransferase, domain 1"/>
    <property type="match status" value="1"/>
</dbReference>
<evidence type="ECO:0000256" key="2">
    <source>
        <dbReference type="ARBA" id="ARBA00003483"/>
    </source>
</evidence>
<dbReference type="InterPro" id="IPR015421">
    <property type="entry name" value="PyrdxlP-dep_Trfase_major"/>
</dbReference>
<evidence type="ECO:0000256" key="14">
    <source>
        <dbReference type="ARBA" id="ARBA00047630"/>
    </source>
</evidence>
<protein>
    <recommendedName>
        <fullName evidence="5">phosphoserine transaminase</fullName>
        <ecNumber evidence="5">2.6.1.52</ecNumber>
    </recommendedName>
    <alternativeName>
        <fullName evidence="13">Phosphohydroxythreonine aminotransferase</fullName>
    </alternativeName>
</protein>
<evidence type="ECO:0000313" key="17">
    <source>
        <dbReference type="EMBL" id="AZZ40837.1"/>
    </source>
</evidence>
<dbReference type="AlphaFoldDB" id="A0A3S4UVM9"/>
<dbReference type="NCBIfam" id="TIGR01366">
    <property type="entry name" value="serC_3"/>
    <property type="match status" value="1"/>
</dbReference>
<dbReference type="GO" id="GO:0006564">
    <property type="term" value="P:L-serine biosynthetic process"/>
    <property type="evidence" value="ECO:0007669"/>
    <property type="project" value="UniProtKB-KW"/>
</dbReference>
<sequence>MSELKVPVDLLPSDPRFGSGPSRIRREVIQALAAPGSVMGTSHRKPPVKDVVHSIRSGLAELYRLPAGYEVALGNGGATLFWSMAACSLVAHRSANGVYGSFSRKFATTLQKAPFLADPAIFEAPAGRLALPRAAHAVGTYAWAQNETSTGVVAPVQRPEGIDESALVLIDATSAAGGVDADISATDAYYFSPQKNFASDGGLWVAVLSPAAIARSADLTSSARWVPDILNLTLAVENSRKDQTLNTPAIATLVMLEAQISWLLEHGGMAWAANRTHTSSGVLYRWAQDNPLTSPFVQDPALRSPVVVTIDLDHSIDSAQLCAIARENGILDIEPYRGLGRNQIRVGTFSSVDPEDVRALVACLDWILERMPRVGA</sequence>
<keyword evidence="11" id="KW-0664">Pyridoxine biosynthesis</keyword>
<evidence type="ECO:0000256" key="12">
    <source>
        <dbReference type="ARBA" id="ARBA00023299"/>
    </source>
</evidence>
<dbReference type="PANTHER" id="PTHR21152:SF40">
    <property type="entry name" value="ALANINE--GLYOXYLATE AMINOTRANSFERASE"/>
    <property type="match status" value="1"/>
</dbReference>
<feature type="domain" description="Aminotransferase class V" evidence="16">
    <location>
        <begin position="142"/>
        <end position="330"/>
    </location>
</feature>
<comment type="function">
    <text evidence="2">Catalyzes the reversible conversion of 3-phosphohydroxypyruvate to phosphoserine and of 3-hydroxy-2-oxo-4-phosphonooxybutanoate to phosphohydroxythreonine.</text>
</comment>
<evidence type="ECO:0000256" key="1">
    <source>
        <dbReference type="ARBA" id="ARBA00001933"/>
    </source>
</evidence>
<comment type="similarity">
    <text evidence="4">Belongs to the class-V pyridoxal-phosphate-dependent aminotransferase family. SerC subfamily.</text>
</comment>
<keyword evidence="9 18" id="KW-0808">Transferase</keyword>
<dbReference type="GO" id="GO:0008615">
    <property type="term" value="P:pyridoxine biosynthetic process"/>
    <property type="evidence" value="ECO:0007669"/>
    <property type="project" value="UniProtKB-KW"/>
</dbReference>
<dbReference type="SUPFAM" id="SSF53383">
    <property type="entry name" value="PLP-dependent transferases"/>
    <property type="match status" value="1"/>
</dbReference>
<evidence type="ECO:0000256" key="15">
    <source>
        <dbReference type="ARBA" id="ARBA00049007"/>
    </source>
</evidence>
<dbReference type="PANTHER" id="PTHR21152">
    <property type="entry name" value="AMINOTRANSFERASE CLASS V"/>
    <property type="match status" value="1"/>
</dbReference>
<keyword evidence="6" id="KW-0963">Cytoplasm</keyword>
<evidence type="ECO:0000313" key="20">
    <source>
        <dbReference type="Proteomes" id="UP000285875"/>
    </source>
</evidence>
<dbReference type="InterPro" id="IPR006272">
    <property type="entry name" value="Pser_aminoTfrase_mycobac"/>
</dbReference>
<comment type="pathway">
    <text evidence="3">Amino-acid biosynthesis; L-serine biosynthesis; L-serine from 3-phospho-D-glycerate: step 2/3.</text>
</comment>
<evidence type="ECO:0000256" key="10">
    <source>
        <dbReference type="ARBA" id="ARBA00022898"/>
    </source>
</evidence>
<keyword evidence="12" id="KW-0718">Serine biosynthesis</keyword>
<comment type="catalytic activity">
    <reaction evidence="15">
        <text>O-phospho-L-serine + 2-oxoglutarate = 3-phosphooxypyruvate + L-glutamate</text>
        <dbReference type="Rhea" id="RHEA:14329"/>
        <dbReference type="ChEBI" id="CHEBI:16810"/>
        <dbReference type="ChEBI" id="CHEBI:18110"/>
        <dbReference type="ChEBI" id="CHEBI:29985"/>
        <dbReference type="ChEBI" id="CHEBI:57524"/>
        <dbReference type="EC" id="2.6.1.52"/>
    </reaction>
</comment>
<dbReference type="KEGG" id="aji:C0Z10_10100"/>
<reference evidence="20" key="1">
    <citation type="submission" date="2017-12" db="EMBL/GenBank/DDBJ databases">
        <title>Whole genome sequencing of Acidipropionibacterium jensenii strains JS279 and JS280.</title>
        <authorList>
            <person name="Deptula P."/>
            <person name="Laine P."/>
            <person name="Smolander O.-P."/>
            <person name="Paulin L."/>
            <person name="Auvinen P."/>
            <person name="Varmanen P."/>
        </authorList>
    </citation>
    <scope>NUCLEOTIDE SEQUENCE [LARGE SCALE GENOMIC DNA]</scope>
    <source>
        <strain evidence="20">JS280</strain>
    </source>
</reference>
<keyword evidence="7 18" id="KW-0032">Aminotransferase</keyword>
<evidence type="ECO:0000256" key="13">
    <source>
        <dbReference type="ARBA" id="ARBA00031421"/>
    </source>
</evidence>
<dbReference type="Pfam" id="PF00266">
    <property type="entry name" value="Aminotran_5"/>
    <property type="match status" value="1"/>
</dbReference>
<dbReference type="InterPro" id="IPR022278">
    <property type="entry name" value="Pser_aminoTfrase"/>
</dbReference>
<evidence type="ECO:0000256" key="8">
    <source>
        <dbReference type="ARBA" id="ARBA00022605"/>
    </source>
</evidence>
<dbReference type="STRING" id="1122997.GCA_000425285_01995"/>
<evidence type="ECO:0000256" key="4">
    <source>
        <dbReference type="ARBA" id="ARBA00006904"/>
    </source>
</evidence>
<dbReference type="Gene3D" id="3.40.640.10">
    <property type="entry name" value="Type I PLP-dependent aspartate aminotransferase-like (Major domain)"/>
    <property type="match status" value="1"/>
</dbReference>
<dbReference type="InterPro" id="IPR015424">
    <property type="entry name" value="PyrdxlP-dep_Trfase"/>
</dbReference>
<dbReference type="GeneID" id="82883810"/>
<evidence type="ECO:0000256" key="11">
    <source>
        <dbReference type="ARBA" id="ARBA00023096"/>
    </source>
</evidence>
<dbReference type="EC" id="2.6.1.52" evidence="5"/>
<evidence type="ECO:0000313" key="19">
    <source>
        <dbReference type="Proteomes" id="UP000277858"/>
    </source>
</evidence>
<dbReference type="PIRSF" id="PIRSF000525">
    <property type="entry name" value="SerC"/>
    <property type="match status" value="1"/>
</dbReference>
<organism evidence="18 19">
    <name type="scientific">Acidipropionibacterium jensenii</name>
    <dbReference type="NCBI Taxonomy" id="1749"/>
    <lineage>
        <taxon>Bacteria</taxon>
        <taxon>Bacillati</taxon>
        <taxon>Actinomycetota</taxon>
        <taxon>Actinomycetes</taxon>
        <taxon>Propionibacteriales</taxon>
        <taxon>Propionibacteriaceae</taxon>
        <taxon>Acidipropionibacterium</taxon>
    </lineage>
</organism>
<reference evidence="18 19" key="2">
    <citation type="submission" date="2018-12" db="EMBL/GenBank/DDBJ databases">
        <authorList>
            <consortium name="Pathogen Informatics"/>
        </authorList>
    </citation>
    <scope>NUCLEOTIDE SEQUENCE [LARGE SCALE GENOMIC DNA]</scope>
    <source>
        <strain evidence="18 19">NCTC13652</strain>
    </source>
</reference>
<evidence type="ECO:0000256" key="9">
    <source>
        <dbReference type="ARBA" id="ARBA00022679"/>
    </source>
</evidence>
<comment type="catalytic activity">
    <reaction evidence="14">
        <text>4-(phosphooxy)-L-threonine + 2-oxoglutarate = (R)-3-hydroxy-2-oxo-4-phosphooxybutanoate + L-glutamate</text>
        <dbReference type="Rhea" id="RHEA:16573"/>
        <dbReference type="ChEBI" id="CHEBI:16810"/>
        <dbReference type="ChEBI" id="CHEBI:29985"/>
        <dbReference type="ChEBI" id="CHEBI:58452"/>
        <dbReference type="ChEBI" id="CHEBI:58538"/>
        <dbReference type="EC" id="2.6.1.52"/>
    </reaction>
</comment>
<keyword evidence="8" id="KW-0028">Amino-acid biosynthesis</keyword>
<keyword evidence="19" id="KW-1185">Reference proteome</keyword>
<name>A0A3S4UVM9_9ACTN</name>
<evidence type="ECO:0000256" key="6">
    <source>
        <dbReference type="ARBA" id="ARBA00022490"/>
    </source>
</evidence>
<evidence type="ECO:0000256" key="7">
    <source>
        <dbReference type="ARBA" id="ARBA00022576"/>
    </source>
</evidence>
<proteinExistence type="inferred from homology"/>
<reference evidence="17" key="3">
    <citation type="journal article" date="2019" name="Microorganisms">
        <title>Red-Brown Pigmentation of Acidipropionibacterium jensenii Is Tied to Haemolytic Activity and cyl-Like Gene Cluster.</title>
        <authorList>
            <person name="Deptula P."/>
            <person name="Loivamaa I."/>
            <person name="Smolander O.P."/>
            <person name="Laine P."/>
            <person name="Roberts R.J."/>
            <person name="Piironen V."/>
            <person name="Paulin L."/>
            <person name="Savijoki K."/>
            <person name="Auvinen P."/>
            <person name="Varmanen P."/>
        </authorList>
    </citation>
    <scope>NUCLEOTIDE SEQUENCE</scope>
    <source>
        <strain evidence="17">JS280</strain>
    </source>
</reference>
<dbReference type="RefSeq" id="WP_051238489.1">
    <property type="nucleotide sequence ID" value="NZ_CP025570.1"/>
</dbReference>
<comment type="cofactor">
    <cofactor evidence="1">
        <name>pyridoxal 5'-phosphate</name>
        <dbReference type="ChEBI" id="CHEBI:597326"/>
    </cofactor>
</comment>
<dbReference type="GO" id="GO:0004648">
    <property type="term" value="F:O-phospho-L-serine:2-oxoglutarate aminotransferase activity"/>
    <property type="evidence" value="ECO:0007669"/>
    <property type="project" value="UniProtKB-EC"/>
</dbReference>
<evidence type="ECO:0000256" key="3">
    <source>
        <dbReference type="ARBA" id="ARBA00005099"/>
    </source>
</evidence>
<evidence type="ECO:0000313" key="18">
    <source>
        <dbReference type="EMBL" id="VEI01852.1"/>
    </source>
</evidence>
<evidence type="ECO:0000256" key="5">
    <source>
        <dbReference type="ARBA" id="ARBA00013030"/>
    </source>
</evidence>
<gene>
    <name evidence="18" type="primary">serC</name>
    <name evidence="17" type="ORF">C0Z10_10100</name>
    <name evidence="18" type="ORF">NCTC13652_00001</name>
</gene>
<evidence type="ECO:0000259" key="16">
    <source>
        <dbReference type="Pfam" id="PF00266"/>
    </source>
</evidence>
<dbReference type="InterPro" id="IPR000192">
    <property type="entry name" value="Aminotrans_V_dom"/>
</dbReference>
<dbReference type="EMBL" id="CP025570">
    <property type="protein sequence ID" value="AZZ40837.1"/>
    <property type="molecule type" value="Genomic_DNA"/>
</dbReference>
<accession>A0A3S4UVM9</accession>
<dbReference type="EMBL" id="LR134473">
    <property type="protein sequence ID" value="VEI01852.1"/>
    <property type="molecule type" value="Genomic_DNA"/>
</dbReference>
<dbReference type="UniPathway" id="UPA00135">
    <property type="reaction ID" value="UER00197"/>
</dbReference>
<dbReference type="GO" id="GO:0008453">
    <property type="term" value="F:alanine-glyoxylate transaminase activity"/>
    <property type="evidence" value="ECO:0007669"/>
    <property type="project" value="TreeGrafter"/>
</dbReference>
<dbReference type="Proteomes" id="UP000285875">
    <property type="component" value="Chromosome"/>
</dbReference>
<dbReference type="GO" id="GO:0004760">
    <property type="term" value="F:L-serine-pyruvate transaminase activity"/>
    <property type="evidence" value="ECO:0007669"/>
    <property type="project" value="TreeGrafter"/>
</dbReference>
<dbReference type="OrthoDB" id="975012at2"/>